<dbReference type="PANTHER" id="PTHR43643">
    <property type="entry name" value="HISTIDINOL-PHOSPHATE AMINOTRANSFERASE 2"/>
    <property type="match status" value="1"/>
</dbReference>
<name>A0ABY5DU61_9ACTN</name>
<dbReference type="RefSeq" id="WP_254572249.1">
    <property type="nucleotide sequence ID" value="NZ_CP098502.1"/>
</dbReference>
<dbReference type="EC" id="2.6.1.-" evidence="4"/>
<gene>
    <name evidence="6" type="ORF">NBH00_05010</name>
</gene>
<evidence type="ECO:0000256" key="2">
    <source>
        <dbReference type="ARBA" id="ARBA00022679"/>
    </source>
</evidence>
<dbReference type="Gene3D" id="3.40.640.10">
    <property type="entry name" value="Type I PLP-dependent aspartate aminotransferase-like (Major domain)"/>
    <property type="match status" value="1"/>
</dbReference>
<dbReference type="InterPro" id="IPR004839">
    <property type="entry name" value="Aminotransferase_I/II_large"/>
</dbReference>
<dbReference type="EMBL" id="CP098502">
    <property type="protein sequence ID" value="UTI65570.1"/>
    <property type="molecule type" value="Genomic_DNA"/>
</dbReference>
<reference evidence="6 7" key="1">
    <citation type="submission" date="2022-06" db="EMBL/GenBank/DDBJ databases">
        <title>Paraconexibacter antarcticus.</title>
        <authorList>
            <person name="Kim C.S."/>
        </authorList>
    </citation>
    <scope>NUCLEOTIDE SEQUENCE [LARGE SCALE GENOMIC DNA]</scope>
    <source>
        <strain evidence="6 7">02-257</strain>
    </source>
</reference>
<keyword evidence="1 4" id="KW-0032">Aminotransferase</keyword>
<protein>
    <recommendedName>
        <fullName evidence="4">Aminotransferase</fullName>
        <ecNumber evidence="4">2.6.1.-</ecNumber>
    </recommendedName>
</protein>
<evidence type="ECO:0000256" key="1">
    <source>
        <dbReference type="ARBA" id="ARBA00022576"/>
    </source>
</evidence>
<accession>A0ABY5DU61</accession>
<proteinExistence type="inferred from homology"/>
<keyword evidence="3" id="KW-0663">Pyridoxal phosphate</keyword>
<dbReference type="InterPro" id="IPR015421">
    <property type="entry name" value="PyrdxlP-dep_Trfase_major"/>
</dbReference>
<dbReference type="InterPro" id="IPR050106">
    <property type="entry name" value="HistidinolP_aminotransfase"/>
</dbReference>
<evidence type="ECO:0000313" key="6">
    <source>
        <dbReference type="EMBL" id="UTI65570.1"/>
    </source>
</evidence>
<dbReference type="Pfam" id="PF00155">
    <property type="entry name" value="Aminotran_1_2"/>
    <property type="match status" value="1"/>
</dbReference>
<dbReference type="SUPFAM" id="SSF53383">
    <property type="entry name" value="PLP-dependent transferases"/>
    <property type="match status" value="1"/>
</dbReference>
<dbReference type="InterPro" id="IPR015424">
    <property type="entry name" value="PyrdxlP-dep_Trfase"/>
</dbReference>
<dbReference type="Proteomes" id="UP001056035">
    <property type="component" value="Chromosome"/>
</dbReference>
<evidence type="ECO:0000256" key="4">
    <source>
        <dbReference type="RuleBase" id="RU000481"/>
    </source>
</evidence>
<comment type="similarity">
    <text evidence="4">Belongs to the class-I pyridoxal-phosphate-dependent aminotransferase family.</text>
</comment>
<keyword evidence="7" id="KW-1185">Reference proteome</keyword>
<dbReference type="CDD" id="cd00609">
    <property type="entry name" value="AAT_like"/>
    <property type="match status" value="1"/>
</dbReference>
<evidence type="ECO:0000256" key="3">
    <source>
        <dbReference type="ARBA" id="ARBA00022898"/>
    </source>
</evidence>
<sequence length="368" mass="38904">MGLLDRYRQFEALTEEEVNAGKRAEAAARRARELEQVPPLDLSRTTWPGVPPPDVVGAITFAARRGLHRYADRDAGALRGELAARHGLDAARIVVGDGAAALLESATRALVEEAGDELITPWPSYTLYPLMARRAHACPVPVAGFGVDAILAAVNPRTRLVALCNPNDPTGELVPLAELRRLLVALPERAVVLLDEALRDYAVSEAVDDTLTLLEDHPRLIVFRSFSKAWGLAGLRVGYAIGGPGSEPLLEALAPSLGVGDLGQAGALEAVRGHGTLARSRGARVAALRTELRDSLRELGYDVAPSEANVLWVAGPGGGALAAKLQRLGVLVAPGAALGDDTRVRVTVPHTPELAGRVLRAAELARDL</sequence>
<dbReference type="PROSITE" id="PS00105">
    <property type="entry name" value="AA_TRANSFER_CLASS_1"/>
    <property type="match status" value="1"/>
</dbReference>
<comment type="cofactor">
    <cofactor evidence="4">
        <name>pyridoxal 5'-phosphate</name>
        <dbReference type="ChEBI" id="CHEBI:597326"/>
    </cofactor>
</comment>
<dbReference type="InterPro" id="IPR004838">
    <property type="entry name" value="NHTrfase_class1_PyrdxlP-BS"/>
</dbReference>
<evidence type="ECO:0000259" key="5">
    <source>
        <dbReference type="Pfam" id="PF00155"/>
    </source>
</evidence>
<keyword evidence="2 4" id="KW-0808">Transferase</keyword>
<dbReference type="InterPro" id="IPR015422">
    <property type="entry name" value="PyrdxlP-dep_Trfase_small"/>
</dbReference>
<dbReference type="Gene3D" id="3.90.1150.10">
    <property type="entry name" value="Aspartate Aminotransferase, domain 1"/>
    <property type="match status" value="1"/>
</dbReference>
<evidence type="ECO:0000313" key="7">
    <source>
        <dbReference type="Proteomes" id="UP001056035"/>
    </source>
</evidence>
<dbReference type="GO" id="GO:0008483">
    <property type="term" value="F:transaminase activity"/>
    <property type="evidence" value="ECO:0007669"/>
    <property type="project" value="UniProtKB-KW"/>
</dbReference>
<dbReference type="PANTHER" id="PTHR43643:SF3">
    <property type="entry name" value="HISTIDINOL-PHOSPHATE AMINOTRANSFERASE"/>
    <property type="match status" value="1"/>
</dbReference>
<feature type="domain" description="Aminotransferase class I/classII large" evidence="5">
    <location>
        <begin position="51"/>
        <end position="359"/>
    </location>
</feature>
<organism evidence="6 7">
    <name type="scientific">Paraconexibacter antarcticus</name>
    <dbReference type="NCBI Taxonomy" id="2949664"/>
    <lineage>
        <taxon>Bacteria</taxon>
        <taxon>Bacillati</taxon>
        <taxon>Actinomycetota</taxon>
        <taxon>Thermoleophilia</taxon>
        <taxon>Solirubrobacterales</taxon>
        <taxon>Paraconexibacteraceae</taxon>
        <taxon>Paraconexibacter</taxon>
    </lineage>
</organism>